<sequence length="58" mass="6388">MSDAYSYTAGSARIAEATRRAHVERAQAFRKLLALPKRLFTGREPQVHVTRTAANCAA</sequence>
<keyword evidence="2" id="KW-1185">Reference proteome</keyword>
<proteinExistence type="predicted"/>
<organism evidence="1 2">
    <name type="scientific">Oceanomicrobium pacificus</name>
    <dbReference type="NCBI Taxonomy" id="2692916"/>
    <lineage>
        <taxon>Bacteria</taxon>
        <taxon>Pseudomonadati</taxon>
        <taxon>Pseudomonadota</taxon>
        <taxon>Alphaproteobacteria</taxon>
        <taxon>Rhodobacterales</taxon>
        <taxon>Paracoccaceae</taxon>
        <taxon>Oceanomicrobium</taxon>
    </lineage>
</organism>
<dbReference type="EMBL" id="WUWG01000001">
    <property type="protein sequence ID" value="MXU63998.1"/>
    <property type="molecule type" value="Genomic_DNA"/>
</dbReference>
<evidence type="ECO:0000313" key="2">
    <source>
        <dbReference type="Proteomes" id="UP000436016"/>
    </source>
</evidence>
<evidence type="ECO:0000313" key="1">
    <source>
        <dbReference type="EMBL" id="MXU63998.1"/>
    </source>
</evidence>
<dbReference type="Proteomes" id="UP000436016">
    <property type="component" value="Unassembled WGS sequence"/>
</dbReference>
<name>A0A6B0TQE8_9RHOB</name>
<reference evidence="1 2" key="1">
    <citation type="submission" date="2019-12" db="EMBL/GenBank/DDBJ databases">
        <title>Strain KN286 was isolated from seawater, which was collected from Caroline Seamount in the tropical western Pacific.</title>
        <authorList>
            <person name="Wang Q."/>
        </authorList>
    </citation>
    <scope>NUCLEOTIDE SEQUENCE [LARGE SCALE GENOMIC DNA]</scope>
    <source>
        <strain evidence="1 2">KN286</strain>
    </source>
</reference>
<gene>
    <name evidence="1" type="ORF">GSH16_00965</name>
</gene>
<dbReference type="RefSeq" id="WP_160851017.1">
    <property type="nucleotide sequence ID" value="NZ_WUWG01000001.1"/>
</dbReference>
<accession>A0A6B0TQE8</accession>
<comment type="caution">
    <text evidence="1">The sequence shown here is derived from an EMBL/GenBank/DDBJ whole genome shotgun (WGS) entry which is preliminary data.</text>
</comment>
<dbReference type="AlphaFoldDB" id="A0A6B0TQE8"/>
<protein>
    <submittedName>
        <fullName evidence="1">Uncharacterized protein</fullName>
    </submittedName>
</protein>